<feature type="repeat" description="TPR" evidence="8">
    <location>
        <begin position="399"/>
        <end position="432"/>
    </location>
</feature>
<dbReference type="Pfam" id="PF13365">
    <property type="entry name" value="Trypsin_2"/>
    <property type="match status" value="1"/>
</dbReference>
<name>A0ABM8DMT7_9BACT</name>
<keyword evidence="6 8" id="KW-0802">TPR repeat</keyword>
<dbReference type="Pfam" id="PF13432">
    <property type="entry name" value="TPR_16"/>
    <property type="match status" value="2"/>
</dbReference>
<dbReference type="InterPro" id="IPR043504">
    <property type="entry name" value="Peptidase_S1_PA_chymotrypsin"/>
</dbReference>
<feature type="repeat" description="TPR" evidence="8">
    <location>
        <begin position="331"/>
        <end position="364"/>
    </location>
</feature>
<keyword evidence="7 9" id="KW-0720">Serine protease</keyword>
<dbReference type="RefSeq" id="WP_286354848.1">
    <property type="nucleotide sequence ID" value="NZ_AP027079.1"/>
</dbReference>
<dbReference type="Pfam" id="PF00515">
    <property type="entry name" value="TPR_1"/>
    <property type="match status" value="1"/>
</dbReference>
<proteinExistence type="inferred from homology"/>
<evidence type="ECO:0000256" key="5">
    <source>
        <dbReference type="ARBA" id="ARBA00022801"/>
    </source>
</evidence>
<evidence type="ECO:0000256" key="6">
    <source>
        <dbReference type="ARBA" id="ARBA00022803"/>
    </source>
</evidence>
<evidence type="ECO:0000256" key="9">
    <source>
        <dbReference type="RuleBase" id="RU004296"/>
    </source>
</evidence>
<protein>
    <recommendedName>
        <fullName evidence="9">Serine protease</fullName>
        <ecNumber evidence="9">3.4.21.-</ecNumber>
    </recommendedName>
</protein>
<sequence length="459" mass="48739">MILPGAALPAVQEAAPPSATALLRRAQESVLLVRSPLGGIQAHQGSGVVIAPGLVATNAHVAEGGHGLVVYRGSEAWRVTRVRMDRARDLCLLTVPGLTAPAVTLAPAPAEVGQAVVAMGYPGGQDLVVSRGRLRGIWHYEEGRLLQSDAVALPGNSGGGLFDAEGRLLGLTSFTFAASPRLSFAVPVDWIRELVARPDLTDAGRPEASRPGAGPGVQDADLLGALAADPRNWPAWETAARQWVHDLPMDPNAWLALGLALDRSARASAEAGEGVPPAVLQESAGAYRRSLELQQKPRAWNNLGATLDQLNRFDEAERAFLEALALEPGYALAWMNLGCARINARRFAAGAEAFRKGLALRPDDAEAWMRLAHCQQMLGQREAAVGTLEIALRYRPLAAELWLDLGLLLVDLGRREEALAVQARLADLDPQGAARLQGALKRVRSTRSPAGAATGMRGR</sequence>
<evidence type="ECO:0000256" key="3">
    <source>
        <dbReference type="ARBA" id="ARBA00022729"/>
    </source>
</evidence>
<dbReference type="PRINTS" id="PR00839">
    <property type="entry name" value="V8PROTEASE"/>
</dbReference>
<evidence type="ECO:0000313" key="10">
    <source>
        <dbReference type="EMBL" id="BDU68224.1"/>
    </source>
</evidence>
<dbReference type="Gene3D" id="1.25.40.10">
    <property type="entry name" value="Tetratricopeptide repeat domain"/>
    <property type="match status" value="1"/>
</dbReference>
<feature type="repeat" description="TPR" evidence="8">
    <location>
        <begin position="297"/>
        <end position="330"/>
    </location>
</feature>
<dbReference type="InterPro" id="IPR044244">
    <property type="entry name" value="TTC27/Emw1"/>
</dbReference>
<dbReference type="SUPFAM" id="SSF48452">
    <property type="entry name" value="TPR-like"/>
    <property type="match status" value="1"/>
</dbReference>
<dbReference type="InterPro" id="IPR008256">
    <property type="entry name" value="Peptidase_S1B"/>
</dbReference>
<comment type="similarity">
    <text evidence="1 9">Belongs to the peptidase S1B family.</text>
</comment>
<evidence type="ECO:0000256" key="2">
    <source>
        <dbReference type="ARBA" id="ARBA00022670"/>
    </source>
</evidence>
<keyword evidence="4" id="KW-0677">Repeat</keyword>
<dbReference type="EC" id="3.4.21.-" evidence="9"/>
<keyword evidence="2 9" id="KW-0645">Protease</keyword>
<dbReference type="EMBL" id="AP027079">
    <property type="protein sequence ID" value="BDU68224.1"/>
    <property type="molecule type" value="Genomic_DNA"/>
</dbReference>
<dbReference type="PANTHER" id="PTHR16193:SF0">
    <property type="entry name" value="TETRATRICOPEPTIDE REPEAT PROTEIN 27"/>
    <property type="match status" value="1"/>
</dbReference>
<evidence type="ECO:0000256" key="4">
    <source>
        <dbReference type="ARBA" id="ARBA00022737"/>
    </source>
</evidence>
<dbReference type="SUPFAM" id="SSF50494">
    <property type="entry name" value="Trypsin-like serine proteases"/>
    <property type="match status" value="1"/>
</dbReference>
<reference evidence="11" key="1">
    <citation type="journal article" date="2023" name="Int. J. Syst. Evol. Microbiol.">
        <title>Mesoterricola silvestris gen. nov., sp. nov., Mesoterricola sediminis sp. nov., Geothrix oryzae sp. nov., Geothrix edaphica sp. nov., Geothrix rubra sp. nov., and Geothrix limicola sp. nov., six novel members of Acidobacteriota isolated from soils.</title>
        <authorList>
            <person name="Itoh H."/>
            <person name="Sugisawa Y."/>
            <person name="Mise K."/>
            <person name="Xu Z."/>
            <person name="Kuniyasu M."/>
            <person name="Ushijima N."/>
            <person name="Kawano K."/>
            <person name="Kobayashi E."/>
            <person name="Shiratori Y."/>
            <person name="Masuda Y."/>
            <person name="Senoo K."/>
        </authorList>
    </citation>
    <scope>NUCLEOTIDE SEQUENCE [LARGE SCALE GENOMIC DNA]</scope>
    <source>
        <strain evidence="11">Red222</strain>
    </source>
</reference>
<dbReference type="InterPro" id="IPR009003">
    <property type="entry name" value="Peptidase_S1_PA"/>
</dbReference>
<dbReference type="InterPro" id="IPR019734">
    <property type="entry name" value="TPR_rpt"/>
</dbReference>
<dbReference type="Proteomes" id="UP001242010">
    <property type="component" value="Chromosome"/>
</dbReference>
<evidence type="ECO:0000256" key="8">
    <source>
        <dbReference type="PROSITE-ProRule" id="PRU00339"/>
    </source>
</evidence>
<keyword evidence="3" id="KW-0732">Signal</keyword>
<accession>A0ABM8DMT7</accession>
<organism evidence="10 11">
    <name type="scientific">Geothrix oryzae</name>
    <dbReference type="NCBI Taxonomy" id="2927975"/>
    <lineage>
        <taxon>Bacteria</taxon>
        <taxon>Pseudomonadati</taxon>
        <taxon>Acidobacteriota</taxon>
        <taxon>Holophagae</taxon>
        <taxon>Holophagales</taxon>
        <taxon>Holophagaceae</taxon>
        <taxon>Geothrix</taxon>
    </lineage>
</organism>
<evidence type="ECO:0000256" key="7">
    <source>
        <dbReference type="ARBA" id="ARBA00022825"/>
    </source>
</evidence>
<dbReference type="PROSITE" id="PS50293">
    <property type="entry name" value="TPR_REGION"/>
    <property type="match status" value="1"/>
</dbReference>
<evidence type="ECO:0000256" key="1">
    <source>
        <dbReference type="ARBA" id="ARBA00008764"/>
    </source>
</evidence>
<gene>
    <name evidence="10" type="ORF">GETHOR_03250</name>
</gene>
<dbReference type="SMART" id="SM00028">
    <property type="entry name" value="TPR"/>
    <property type="match status" value="4"/>
</dbReference>
<dbReference type="PROSITE" id="PS50005">
    <property type="entry name" value="TPR"/>
    <property type="match status" value="3"/>
</dbReference>
<keyword evidence="5 9" id="KW-0378">Hydrolase</keyword>
<keyword evidence="11" id="KW-1185">Reference proteome</keyword>
<dbReference type="Gene3D" id="2.40.10.10">
    <property type="entry name" value="Trypsin-like serine proteases"/>
    <property type="match status" value="2"/>
</dbReference>
<dbReference type="InterPro" id="IPR011990">
    <property type="entry name" value="TPR-like_helical_dom_sf"/>
</dbReference>
<dbReference type="PANTHER" id="PTHR16193">
    <property type="entry name" value="TETRATRICOPEPTIDE REPEAT PROTEIN 27"/>
    <property type="match status" value="1"/>
</dbReference>
<evidence type="ECO:0000313" key="11">
    <source>
        <dbReference type="Proteomes" id="UP001242010"/>
    </source>
</evidence>